<comment type="caution">
    <text evidence="1">The sequence shown here is derived from an EMBL/GenBank/DDBJ whole genome shotgun (WGS) entry which is preliminary data.</text>
</comment>
<accession>A0ABT8JG66</accession>
<protein>
    <submittedName>
        <fullName evidence="1">Helicase</fullName>
    </submittedName>
</protein>
<keyword evidence="2" id="KW-1185">Reference proteome</keyword>
<sequence length="183" mass="20837">MYPECEMIKRTVEVGGLTKTQLFQKMQQNSIMMNELGEKLLTDDQFTTSDTKYSLQTVELTVGELGFPDGATTGQIFKKASELDLELCPLELGPHLRLVYLNQPEGYSGNPIQRHRAPVGSITIASEILTEDEDFPNGFYLRRINGVLWLRGYRADHLHVWNPDDHFIFSQTKKTLKEIENGS</sequence>
<proteinExistence type="predicted"/>
<dbReference type="GO" id="GO:0004386">
    <property type="term" value="F:helicase activity"/>
    <property type="evidence" value="ECO:0007669"/>
    <property type="project" value="UniProtKB-KW"/>
</dbReference>
<gene>
    <name evidence="1" type="ORF">P5G61_22655</name>
</gene>
<keyword evidence="1" id="KW-0347">Helicase</keyword>
<dbReference type="Proteomes" id="UP001174205">
    <property type="component" value="Unassembled WGS sequence"/>
</dbReference>
<keyword evidence="1" id="KW-0067">ATP-binding</keyword>
<keyword evidence="1" id="KW-0378">Hydrolase</keyword>
<name>A0ABT8JG66_9BACL</name>
<keyword evidence="1" id="KW-0547">Nucleotide-binding</keyword>
<evidence type="ECO:0000313" key="1">
    <source>
        <dbReference type="EMBL" id="MDN4604062.1"/>
    </source>
</evidence>
<organism evidence="1 2">
    <name type="scientific">Paenibacillus vandeheii</name>
    <dbReference type="NCBI Taxonomy" id="3035917"/>
    <lineage>
        <taxon>Bacteria</taxon>
        <taxon>Bacillati</taxon>
        <taxon>Bacillota</taxon>
        <taxon>Bacilli</taxon>
        <taxon>Bacillales</taxon>
        <taxon>Paenibacillaceae</taxon>
        <taxon>Paenibacillus</taxon>
    </lineage>
</organism>
<reference evidence="1" key="1">
    <citation type="submission" date="2023-03" db="EMBL/GenBank/DDBJ databases">
        <title>MT1 and MT2 Draft Genomes of Novel Species.</title>
        <authorList>
            <person name="Venkateswaran K."/>
        </authorList>
    </citation>
    <scope>NUCLEOTIDE SEQUENCE</scope>
    <source>
        <strain evidence="1">F6_3S_P_1C</strain>
    </source>
</reference>
<evidence type="ECO:0000313" key="2">
    <source>
        <dbReference type="Proteomes" id="UP001174205"/>
    </source>
</evidence>
<dbReference type="RefSeq" id="WP_301248689.1">
    <property type="nucleotide sequence ID" value="NZ_JAROCD010000012.1"/>
</dbReference>
<dbReference type="EMBL" id="JAROCD010000012">
    <property type="protein sequence ID" value="MDN4604062.1"/>
    <property type="molecule type" value="Genomic_DNA"/>
</dbReference>